<feature type="transmembrane region" description="Helical" evidence="7">
    <location>
        <begin position="253"/>
        <end position="280"/>
    </location>
</feature>
<feature type="transmembrane region" description="Helical" evidence="7">
    <location>
        <begin position="160"/>
        <end position="179"/>
    </location>
</feature>
<evidence type="ECO:0000256" key="3">
    <source>
        <dbReference type="ARBA" id="ARBA00022475"/>
    </source>
</evidence>
<gene>
    <name evidence="9" type="ORF">FKZ61_15110</name>
</gene>
<accession>A0A540VDA3</accession>
<proteinExistence type="inferred from homology"/>
<keyword evidence="2 7" id="KW-0813">Transport</keyword>
<dbReference type="Pfam" id="PF00528">
    <property type="entry name" value="BPD_transp_1"/>
    <property type="match status" value="1"/>
</dbReference>
<dbReference type="CDD" id="cd06261">
    <property type="entry name" value="TM_PBP2"/>
    <property type="match status" value="1"/>
</dbReference>
<evidence type="ECO:0000256" key="5">
    <source>
        <dbReference type="ARBA" id="ARBA00022989"/>
    </source>
</evidence>
<feature type="domain" description="ABC transmembrane type-1" evidence="8">
    <location>
        <begin position="89"/>
        <end position="280"/>
    </location>
</feature>
<dbReference type="PANTHER" id="PTHR43744:SF8">
    <property type="entry name" value="SN-GLYCEROL-3-PHOSPHATE TRANSPORT SYSTEM PERMEASE PROTEIN UGPE"/>
    <property type="match status" value="1"/>
</dbReference>
<feature type="transmembrane region" description="Helical" evidence="7">
    <location>
        <begin position="25"/>
        <end position="50"/>
    </location>
</feature>
<dbReference type="Proteomes" id="UP000317371">
    <property type="component" value="Unassembled WGS sequence"/>
</dbReference>
<evidence type="ECO:0000256" key="1">
    <source>
        <dbReference type="ARBA" id="ARBA00004651"/>
    </source>
</evidence>
<dbReference type="SUPFAM" id="SSF161098">
    <property type="entry name" value="MetI-like"/>
    <property type="match status" value="1"/>
</dbReference>
<dbReference type="InterPro" id="IPR035906">
    <property type="entry name" value="MetI-like_sf"/>
</dbReference>
<evidence type="ECO:0000256" key="4">
    <source>
        <dbReference type="ARBA" id="ARBA00022692"/>
    </source>
</evidence>
<feature type="transmembrane region" description="Helical" evidence="7">
    <location>
        <begin position="89"/>
        <end position="112"/>
    </location>
</feature>
<keyword evidence="10" id="KW-1185">Reference proteome</keyword>
<evidence type="ECO:0000259" key="8">
    <source>
        <dbReference type="PROSITE" id="PS50928"/>
    </source>
</evidence>
<dbReference type="PROSITE" id="PS50928">
    <property type="entry name" value="ABC_TM1"/>
    <property type="match status" value="1"/>
</dbReference>
<dbReference type="InterPro" id="IPR000515">
    <property type="entry name" value="MetI-like"/>
</dbReference>
<comment type="caution">
    <text evidence="9">The sequence shown here is derived from an EMBL/GenBank/DDBJ whole genome shotgun (WGS) entry which is preliminary data.</text>
</comment>
<keyword evidence="5 7" id="KW-1133">Transmembrane helix</keyword>
<feature type="transmembrane region" description="Helical" evidence="7">
    <location>
        <begin position="200"/>
        <end position="221"/>
    </location>
</feature>
<evidence type="ECO:0000313" key="9">
    <source>
        <dbReference type="EMBL" id="TQE94755.1"/>
    </source>
</evidence>
<dbReference type="InParanoid" id="A0A540VDA3"/>
<evidence type="ECO:0000256" key="2">
    <source>
        <dbReference type="ARBA" id="ARBA00022448"/>
    </source>
</evidence>
<name>A0A540VDA3_9CHLR</name>
<comment type="similarity">
    <text evidence="7">Belongs to the binding-protein-dependent transport system permease family.</text>
</comment>
<protein>
    <submittedName>
        <fullName evidence="9">Carbohydrate ABC transporter permease</fullName>
    </submittedName>
</protein>
<dbReference type="Gene3D" id="1.10.3720.10">
    <property type="entry name" value="MetI-like"/>
    <property type="match status" value="1"/>
</dbReference>
<comment type="subcellular location">
    <subcellularLocation>
        <location evidence="1 7">Cell membrane</location>
        <topology evidence="1 7">Multi-pass membrane protein</topology>
    </subcellularLocation>
</comment>
<dbReference type="OrthoDB" id="9771544at2"/>
<sequence>MQTSTPYLPNRTRTTGGQAFLRYRLGYWIGLILLLLFSFVVLAPFAWVVATSLRTPAESFSVPPQWIPIHPDFSNYQQVFERIPFWKQIFNSFVVSGSIVLGQLTTAALAGYAFAHLNFPGKNVLFWLIMATMMIPIQATIIPVYILMSRYLDLADTLQSLIFPALPTAFGTFLLRQYFLTIPRDYEEAAMIDGANPFQVFYRIYLPLVSGGLAVLAVLSFNGHWNEFFRPLIFLVSKEKFTIPLGLFDLQGYMMTGSISVVLAGIVLSMIPVLLVYLVGQRYLIEGIMMGGLKG</sequence>
<dbReference type="AlphaFoldDB" id="A0A540VDA3"/>
<keyword evidence="4 7" id="KW-0812">Transmembrane</keyword>
<keyword evidence="3" id="KW-1003">Cell membrane</keyword>
<reference evidence="9 10" key="1">
    <citation type="submission" date="2019-06" db="EMBL/GenBank/DDBJ databases">
        <title>Genome sequence of Litorilinea aerophila BAA-2444.</title>
        <authorList>
            <person name="Maclea K.S."/>
            <person name="Maurais E.G."/>
            <person name="Iannazzi L.C."/>
        </authorList>
    </citation>
    <scope>NUCLEOTIDE SEQUENCE [LARGE SCALE GENOMIC DNA]</scope>
    <source>
        <strain evidence="9 10">ATCC BAA-2444</strain>
    </source>
</reference>
<dbReference type="PANTHER" id="PTHR43744">
    <property type="entry name" value="ABC TRANSPORTER PERMEASE PROTEIN MG189-RELATED-RELATED"/>
    <property type="match status" value="1"/>
</dbReference>
<feature type="transmembrane region" description="Helical" evidence="7">
    <location>
        <begin position="124"/>
        <end position="148"/>
    </location>
</feature>
<organism evidence="9 10">
    <name type="scientific">Litorilinea aerophila</name>
    <dbReference type="NCBI Taxonomy" id="1204385"/>
    <lineage>
        <taxon>Bacteria</taxon>
        <taxon>Bacillati</taxon>
        <taxon>Chloroflexota</taxon>
        <taxon>Caldilineae</taxon>
        <taxon>Caldilineales</taxon>
        <taxon>Caldilineaceae</taxon>
        <taxon>Litorilinea</taxon>
    </lineage>
</organism>
<keyword evidence="6 7" id="KW-0472">Membrane</keyword>
<evidence type="ECO:0000313" key="10">
    <source>
        <dbReference type="Proteomes" id="UP000317371"/>
    </source>
</evidence>
<evidence type="ECO:0000256" key="7">
    <source>
        <dbReference type="RuleBase" id="RU363032"/>
    </source>
</evidence>
<dbReference type="GO" id="GO:0005886">
    <property type="term" value="C:plasma membrane"/>
    <property type="evidence" value="ECO:0007669"/>
    <property type="project" value="UniProtKB-SubCell"/>
</dbReference>
<dbReference type="GO" id="GO:0055085">
    <property type="term" value="P:transmembrane transport"/>
    <property type="evidence" value="ECO:0007669"/>
    <property type="project" value="InterPro"/>
</dbReference>
<dbReference type="EMBL" id="VIGC01000020">
    <property type="protein sequence ID" value="TQE94755.1"/>
    <property type="molecule type" value="Genomic_DNA"/>
</dbReference>
<evidence type="ECO:0000256" key="6">
    <source>
        <dbReference type="ARBA" id="ARBA00023136"/>
    </source>
</evidence>